<feature type="region of interest" description="Disordered" evidence="1">
    <location>
        <begin position="24"/>
        <end position="66"/>
    </location>
</feature>
<evidence type="ECO:0000313" key="2">
    <source>
        <dbReference type="EMBL" id="EED17362.1"/>
    </source>
</evidence>
<dbReference type="AlphaFoldDB" id="B8M967"/>
<gene>
    <name evidence="2" type="ORF">TSTA_111980</name>
</gene>
<reference evidence="3" key="1">
    <citation type="journal article" date="2015" name="Genome Announc.">
        <title>Genome sequence of the AIDS-associated pathogen Penicillium marneffei (ATCC18224) and its near taxonomic relative Talaromyces stipitatus (ATCC10500).</title>
        <authorList>
            <person name="Nierman W.C."/>
            <person name="Fedorova-Abrams N.D."/>
            <person name="Andrianopoulos A."/>
        </authorList>
    </citation>
    <scope>NUCLEOTIDE SEQUENCE [LARGE SCALE GENOMIC DNA]</scope>
    <source>
        <strain evidence="3">ATCC 10500 / CBS 375.48 / QM 6759 / NRRL 1006</strain>
    </source>
</reference>
<dbReference type="HOGENOM" id="CLU_1235395_0_0_1"/>
<proteinExistence type="predicted"/>
<sequence>MPSHVPTHNLSIAEAILQVAHKARSNTPKVRFSMPPLPLDKSKKRRQHSTSNSSSTSIYKARNAPITPTPTPAKLLVAQLSSPTLNTRAEFDLAYKIIKSTTSYASKQLAMTLCRGDIAEISSRLAENSTQLDRVLETAQEQVEKLKVMEQTWRPDLPSSAKEFAPDKVVGKNKDMKEAMKVFDEMRWEYERFITYLDWIEELKVEREKLLEDRNLTSVINHKEYFVNAVPSTFI</sequence>
<dbReference type="EMBL" id="EQ962655">
    <property type="protein sequence ID" value="EED17362.1"/>
    <property type="molecule type" value="Genomic_DNA"/>
</dbReference>
<dbReference type="OrthoDB" id="4222126at2759"/>
<protein>
    <submittedName>
        <fullName evidence="2">Uncharacterized protein</fullName>
    </submittedName>
</protein>
<evidence type="ECO:0000313" key="3">
    <source>
        <dbReference type="Proteomes" id="UP000001745"/>
    </source>
</evidence>
<dbReference type="VEuPathDB" id="FungiDB:TSTA_111980"/>
<name>B8M967_TALSN</name>
<keyword evidence="3" id="KW-1185">Reference proteome</keyword>
<dbReference type="GeneID" id="8098853"/>
<accession>B8M967</accession>
<dbReference type="RefSeq" id="XP_002481354.1">
    <property type="nucleotide sequence ID" value="XM_002481309.1"/>
</dbReference>
<evidence type="ECO:0000256" key="1">
    <source>
        <dbReference type="SAM" id="MobiDB-lite"/>
    </source>
</evidence>
<dbReference type="PhylomeDB" id="B8M967"/>
<organism evidence="2 3">
    <name type="scientific">Talaromyces stipitatus (strain ATCC 10500 / CBS 375.48 / QM 6759 / NRRL 1006)</name>
    <name type="common">Penicillium stipitatum</name>
    <dbReference type="NCBI Taxonomy" id="441959"/>
    <lineage>
        <taxon>Eukaryota</taxon>
        <taxon>Fungi</taxon>
        <taxon>Dikarya</taxon>
        <taxon>Ascomycota</taxon>
        <taxon>Pezizomycotina</taxon>
        <taxon>Eurotiomycetes</taxon>
        <taxon>Eurotiomycetidae</taxon>
        <taxon>Eurotiales</taxon>
        <taxon>Trichocomaceae</taxon>
        <taxon>Talaromyces</taxon>
        <taxon>Talaromyces sect. Talaromyces</taxon>
    </lineage>
</organism>
<dbReference type="InParanoid" id="B8M967"/>
<dbReference type="Proteomes" id="UP000001745">
    <property type="component" value="Unassembled WGS sequence"/>
</dbReference>